<feature type="region of interest" description="Disordered" evidence="1">
    <location>
        <begin position="20"/>
        <end position="46"/>
    </location>
</feature>
<name>A0ABD1TM51_9LAMI</name>
<gene>
    <name evidence="2" type="ORF">Fot_27783</name>
</gene>
<reference evidence="3" key="1">
    <citation type="submission" date="2024-07" db="EMBL/GenBank/DDBJ databases">
        <title>Two chromosome-level genome assemblies of Korean endemic species Abeliophyllum distichum and Forsythia ovata (Oleaceae).</title>
        <authorList>
            <person name="Jang H."/>
        </authorList>
    </citation>
    <scope>NUCLEOTIDE SEQUENCE [LARGE SCALE GENOMIC DNA]</scope>
</reference>
<evidence type="ECO:0000256" key="1">
    <source>
        <dbReference type="SAM" id="MobiDB-lite"/>
    </source>
</evidence>
<dbReference type="AlphaFoldDB" id="A0ABD1TM51"/>
<sequence length="126" mass="13022">MEEILKNIYSESESFVLENNGSADASSVVGDTGSGGVMMNGSENENKTVEEVWRVLETGGGSGRGSGEPTMTLEDFLAKAGAVSVEDVKVSAVETMAPLPATAAIGMEAQFAPAMEGSPWSLGMGW</sequence>
<protein>
    <submittedName>
        <fullName evidence="2">G-box-binding factor 4-like</fullName>
    </submittedName>
</protein>
<evidence type="ECO:0000313" key="2">
    <source>
        <dbReference type="EMBL" id="KAL2513812.1"/>
    </source>
</evidence>
<dbReference type="EMBL" id="JBFOLJ010000008">
    <property type="protein sequence ID" value="KAL2513812.1"/>
    <property type="molecule type" value="Genomic_DNA"/>
</dbReference>
<keyword evidence="3" id="KW-1185">Reference proteome</keyword>
<comment type="caution">
    <text evidence="2">The sequence shown here is derived from an EMBL/GenBank/DDBJ whole genome shotgun (WGS) entry which is preliminary data.</text>
</comment>
<dbReference type="Proteomes" id="UP001604277">
    <property type="component" value="Unassembled WGS sequence"/>
</dbReference>
<accession>A0ABD1TM51</accession>
<evidence type="ECO:0000313" key="3">
    <source>
        <dbReference type="Proteomes" id="UP001604277"/>
    </source>
</evidence>
<organism evidence="2 3">
    <name type="scientific">Forsythia ovata</name>
    <dbReference type="NCBI Taxonomy" id="205694"/>
    <lineage>
        <taxon>Eukaryota</taxon>
        <taxon>Viridiplantae</taxon>
        <taxon>Streptophyta</taxon>
        <taxon>Embryophyta</taxon>
        <taxon>Tracheophyta</taxon>
        <taxon>Spermatophyta</taxon>
        <taxon>Magnoliopsida</taxon>
        <taxon>eudicotyledons</taxon>
        <taxon>Gunneridae</taxon>
        <taxon>Pentapetalae</taxon>
        <taxon>asterids</taxon>
        <taxon>lamiids</taxon>
        <taxon>Lamiales</taxon>
        <taxon>Oleaceae</taxon>
        <taxon>Forsythieae</taxon>
        <taxon>Forsythia</taxon>
    </lineage>
</organism>
<proteinExistence type="predicted"/>